<proteinExistence type="predicted"/>
<protein>
    <submittedName>
        <fullName evidence="2">Uncharacterized protein</fullName>
    </submittedName>
</protein>
<dbReference type="Proteomes" id="UP000198211">
    <property type="component" value="Unassembled WGS sequence"/>
</dbReference>
<dbReference type="EMBL" id="NBNE01000411">
    <property type="protein sequence ID" value="OWZ19697.1"/>
    <property type="molecule type" value="Genomic_DNA"/>
</dbReference>
<sequence>MPRHKSKHSNISADSQNSLEPWSAKKRKASYIICKVSREEQKALREEIVQLEAQLAVLKTQGMPAGSSLSVDPGMQQAEAKSKVLVLTAKQRSLAVATAQSLMTECMRAQYSNPLCTCICLKKDIRERRTTLLAIREEKLQNAYDYVVASNSHTPEGRGKNSSEIFQTDNGDVCCLGNTVVHFPGVQSLKQVYDAIWFYLTNMEISISERLGHVAVRDDYDMLEGSAYNSRILSTDNNGITTETNTVVFVQLFEKGDPRFGGEPCAIVASDCVDEDELYPYRPSEHIRKDISGAVVMTANKQKKQSTMENQDVEQTDEEEELVDHYATCRFPVAPLAQQELESGIGDWGKVMINTIREILYARVN</sequence>
<keyword evidence="3" id="KW-1185">Reference proteome</keyword>
<evidence type="ECO:0000256" key="1">
    <source>
        <dbReference type="SAM" id="Coils"/>
    </source>
</evidence>
<evidence type="ECO:0000313" key="3">
    <source>
        <dbReference type="Proteomes" id="UP000198211"/>
    </source>
</evidence>
<evidence type="ECO:0000313" key="2">
    <source>
        <dbReference type="EMBL" id="OWZ19697.1"/>
    </source>
</evidence>
<keyword evidence="1" id="KW-0175">Coiled coil</keyword>
<feature type="coiled-coil region" evidence="1">
    <location>
        <begin position="34"/>
        <end position="61"/>
    </location>
</feature>
<organism evidence="2 3">
    <name type="scientific">Phytophthora megakarya</name>
    <dbReference type="NCBI Taxonomy" id="4795"/>
    <lineage>
        <taxon>Eukaryota</taxon>
        <taxon>Sar</taxon>
        <taxon>Stramenopiles</taxon>
        <taxon>Oomycota</taxon>
        <taxon>Peronosporomycetes</taxon>
        <taxon>Peronosporales</taxon>
        <taxon>Peronosporaceae</taxon>
        <taxon>Phytophthora</taxon>
    </lineage>
</organism>
<accession>A0A225WRL3</accession>
<dbReference type="OrthoDB" id="117791at2759"/>
<dbReference type="AlphaFoldDB" id="A0A225WRL3"/>
<comment type="caution">
    <text evidence="2">The sequence shown here is derived from an EMBL/GenBank/DDBJ whole genome shotgun (WGS) entry which is preliminary data.</text>
</comment>
<reference evidence="3" key="1">
    <citation type="submission" date="2017-03" db="EMBL/GenBank/DDBJ databases">
        <title>Phytopthora megakarya and P. palmivora, two closely related causual agents of cacao black pod achieved similar genome size and gene model numbers by different mechanisms.</title>
        <authorList>
            <person name="Ali S."/>
            <person name="Shao J."/>
            <person name="Larry D.J."/>
            <person name="Kronmiller B."/>
            <person name="Shen D."/>
            <person name="Strem M.D."/>
            <person name="Melnick R.L."/>
            <person name="Guiltinan M.J."/>
            <person name="Tyler B.M."/>
            <person name="Meinhardt L.W."/>
            <person name="Bailey B.A."/>
        </authorList>
    </citation>
    <scope>NUCLEOTIDE SEQUENCE [LARGE SCALE GENOMIC DNA]</scope>
    <source>
        <strain evidence="3">zdho120</strain>
    </source>
</reference>
<gene>
    <name evidence="2" type="ORF">PHMEG_0006006</name>
</gene>
<name>A0A225WRL3_9STRA</name>